<dbReference type="CDD" id="cd22157">
    <property type="entry name" value="F-box_AtFBW1-like"/>
    <property type="match status" value="1"/>
</dbReference>
<dbReference type="Gramene" id="TVU48894">
    <property type="protein sequence ID" value="TVU48894"/>
    <property type="gene ID" value="EJB05_00176"/>
</dbReference>
<dbReference type="Proteomes" id="UP000324897">
    <property type="component" value="Chromosome 6"/>
</dbReference>
<evidence type="ECO:0000259" key="1">
    <source>
        <dbReference type="PROSITE" id="PS50181"/>
    </source>
</evidence>
<dbReference type="InterPro" id="IPR036047">
    <property type="entry name" value="F-box-like_dom_sf"/>
</dbReference>
<dbReference type="PANTHER" id="PTHR31111:SF133">
    <property type="entry name" value="OS07G0196600 PROTEIN"/>
    <property type="match status" value="1"/>
</dbReference>
<feature type="domain" description="F-box" evidence="1">
    <location>
        <begin position="16"/>
        <end position="61"/>
    </location>
</feature>
<keyword evidence="3" id="KW-1185">Reference proteome</keyword>
<dbReference type="InterPro" id="IPR011043">
    <property type="entry name" value="Gal_Oxase/kelch_b-propeller"/>
</dbReference>
<dbReference type="PROSITE" id="PS50181">
    <property type="entry name" value="FBOX"/>
    <property type="match status" value="1"/>
</dbReference>
<dbReference type="EMBL" id="RWGY01000002">
    <property type="protein sequence ID" value="TVU48894.1"/>
    <property type="molecule type" value="Genomic_DNA"/>
</dbReference>
<sequence length="375" mass="41581">MAAAALEDDPPIAVANYGAGALPTDLLYCILLRLPADEVRRLRLVCRSWRSLTSDPHFARAHLSRHPQVVALHDNRHVVHVVDLISGGKVLKRVHLVQKSLGLSTQHDALCVSQVLGQAYVLDLAAGTAMANITAKQETSEWRTSTTPTTMIGRVPSTGEYKLLRVRSYPSGTPSQTCQTMTLSEGCDGTWRNRPCPPLPIIHSSMALVAGVVYFLVNAARVEPDSITSFDLAKEEWRPTTLQGPLTSLRASTKTNFMCSVSRSQFQLSVLSDCLVTVHCNYNNSSADIWFLVDMDKPVWSKKYAMRCEPFGMYPRHYRPLEVLDDGRVAVLVEGARIVRAYDPRTSLWTDMARLKDYCSITMYHGSFLCSGAHG</sequence>
<organism evidence="2 3">
    <name type="scientific">Eragrostis curvula</name>
    <name type="common">weeping love grass</name>
    <dbReference type="NCBI Taxonomy" id="38414"/>
    <lineage>
        <taxon>Eukaryota</taxon>
        <taxon>Viridiplantae</taxon>
        <taxon>Streptophyta</taxon>
        <taxon>Embryophyta</taxon>
        <taxon>Tracheophyta</taxon>
        <taxon>Spermatophyta</taxon>
        <taxon>Magnoliopsida</taxon>
        <taxon>Liliopsida</taxon>
        <taxon>Poales</taxon>
        <taxon>Poaceae</taxon>
        <taxon>PACMAD clade</taxon>
        <taxon>Chloridoideae</taxon>
        <taxon>Eragrostideae</taxon>
        <taxon>Eragrostidinae</taxon>
        <taxon>Eragrostis</taxon>
    </lineage>
</organism>
<dbReference type="PANTHER" id="PTHR31111">
    <property type="entry name" value="BNAA05G37150D PROTEIN-RELATED"/>
    <property type="match status" value="1"/>
</dbReference>
<dbReference type="SMART" id="SM00256">
    <property type="entry name" value="FBOX"/>
    <property type="match status" value="1"/>
</dbReference>
<dbReference type="Gene3D" id="2.120.10.80">
    <property type="entry name" value="Kelch-type beta propeller"/>
    <property type="match status" value="1"/>
</dbReference>
<dbReference type="NCBIfam" id="TIGR01640">
    <property type="entry name" value="F_box_assoc_1"/>
    <property type="match status" value="1"/>
</dbReference>
<dbReference type="AlphaFoldDB" id="A0A5J9WNM9"/>
<name>A0A5J9WNM9_9POAL</name>
<evidence type="ECO:0000313" key="3">
    <source>
        <dbReference type="Proteomes" id="UP000324897"/>
    </source>
</evidence>
<dbReference type="InterPro" id="IPR001810">
    <property type="entry name" value="F-box_dom"/>
</dbReference>
<dbReference type="SUPFAM" id="SSF50965">
    <property type="entry name" value="Galactose oxidase, central domain"/>
    <property type="match status" value="1"/>
</dbReference>
<dbReference type="Pfam" id="PF12937">
    <property type="entry name" value="F-box-like"/>
    <property type="match status" value="1"/>
</dbReference>
<dbReference type="Gene3D" id="1.20.1280.50">
    <property type="match status" value="1"/>
</dbReference>
<evidence type="ECO:0000313" key="2">
    <source>
        <dbReference type="EMBL" id="TVU48894.1"/>
    </source>
</evidence>
<reference evidence="2 3" key="1">
    <citation type="journal article" date="2019" name="Sci. Rep.">
        <title>A high-quality genome of Eragrostis curvula grass provides insights into Poaceae evolution and supports new strategies to enhance forage quality.</title>
        <authorList>
            <person name="Carballo J."/>
            <person name="Santos B.A.C.M."/>
            <person name="Zappacosta D."/>
            <person name="Garbus I."/>
            <person name="Selva J.P."/>
            <person name="Gallo C.A."/>
            <person name="Diaz A."/>
            <person name="Albertini E."/>
            <person name="Caccamo M."/>
            <person name="Echenique V."/>
        </authorList>
    </citation>
    <scope>NUCLEOTIDE SEQUENCE [LARGE SCALE GENOMIC DNA]</scope>
    <source>
        <strain evidence="3">cv. Victoria</strain>
        <tissue evidence="2">Leaf</tissue>
    </source>
</reference>
<accession>A0A5J9WNM9</accession>
<dbReference type="InterPro" id="IPR015915">
    <property type="entry name" value="Kelch-typ_b-propeller"/>
</dbReference>
<proteinExistence type="predicted"/>
<dbReference type="InterPro" id="IPR017451">
    <property type="entry name" value="F-box-assoc_interact_dom"/>
</dbReference>
<comment type="caution">
    <text evidence="2">The sequence shown here is derived from an EMBL/GenBank/DDBJ whole genome shotgun (WGS) entry which is preliminary data.</text>
</comment>
<dbReference type="OrthoDB" id="666248at2759"/>
<gene>
    <name evidence="2" type="ORF">EJB05_00176</name>
</gene>
<dbReference type="SUPFAM" id="SSF81383">
    <property type="entry name" value="F-box domain"/>
    <property type="match status" value="1"/>
</dbReference>
<dbReference type="InterPro" id="IPR013187">
    <property type="entry name" value="F-box-assoc_dom_typ3"/>
</dbReference>
<dbReference type="Pfam" id="PF08268">
    <property type="entry name" value="FBA_3"/>
    <property type="match status" value="1"/>
</dbReference>
<feature type="non-terminal residue" evidence="2">
    <location>
        <position position="1"/>
    </location>
</feature>
<protein>
    <recommendedName>
        <fullName evidence="1">F-box domain-containing protein</fullName>
    </recommendedName>
</protein>